<dbReference type="AlphaFoldDB" id="A0A9D5HQ43"/>
<name>A0A9D5HQ43_9LILI</name>
<reference evidence="2" key="2">
    <citation type="journal article" date="2022" name="Hortic Res">
        <title>The genome of Dioscorea zingiberensis sheds light on the biosynthesis, origin and evolution of the medicinally important diosgenin saponins.</title>
        <authorList>
            <person name="Li Y."/>
            <person name="Tan C."/>
            <person name="Li Z."/>
            <person name="Guo J."/>
            <person name="Li S."/>
            <person name="Chen X."/>
            <person name="Wang C."/>
            <person name="Dai X."/>
            <person name="Yang H."/>
            <person name="Song W."/>
            <person name="Hou L."/>
            <person name="Xu J."/>
            <person name="Tong Z."/>
            <person name="Xu A."/>
            <person name="Yuan X."/>
            <person name="Wang W."/>
            <person name="Yang Q."/>
            <person name="Chen L."/>
            <person name="Sun Z."/>
            <person name="Wang K."/>
            <person name="Pan B."/>
            <person name="Chen J."/>
            <person name="Bao Y."/>
            <person name="Liu F."/>
            <person name="Qi X."/>
            <person name="Gang D.R."/>
            <person name="Wen J."/>
            <person name="Li J."/>
        </authorList>
    </citation>
    <scope>NUCLEOTIDE SEQUENCE</scope>
    <source>
        <strain evidence="2">Dzin_1.0</strain>
    </source>
</reference>
<dbReference type="EMBL" id="JAGGNH010000001">
    <property type="protein sequence ID" value="KAJ0984829.1"/>
    <property type="molecule type" value="Genomic_DNA"/>
</dbReference>
<dbReference type="Proteomes" id="UP001085076">
    <property type="component" value="Miscellaneous, Linkage group lg01"/>
</dbReference>
<proteinExistence type="predicted"/>
<evidence type="ECO:0000313" key="3">
    <source>
        <dbReference type="Proteomes" id="UP001085076"/>
    </source>
</evidence>
<keyword evidence="3" id="KW-1185">Reference proteome</keyword>
<organism evidence="2 3">
    <name type="scientific">Dioscorea zingiberensis</name>
    <dbReference type="NCBI Taxonomy" id="325984"/>
    <lineage>
        <taxon>Eukaryota</taxon>
        <taxon>Viridiplantae</taxon>
        <taxon>Streptophyta</taxon>
        <taxon>Embryophyta</taxon>
        <taxon>Tracheophyta</taxon>
        <taxon>Spermatophyta</taxon>
        <taxon>Magnoliopsida</taxon>
        <taxon>Liliopsida</taxon>
        <taxon>Dioscoreales</taxon>
        <taxon>Dioscoreaceae</taxon>
        <taxon>Dioscorea</taxon>
    </lineage>
</organism>
<feature type="region of interest" description="Disordered" evidence="1">
    <location>
        <begin position="262"/>
        <end position="298"/>
    </location>
</feature>
<evidence type="ECO:0000313" key="2">
    <source>
        <dbReference type="EMBL" id="KAJ0984829.1"/>
    </source>
</evidence>
<reference evidence="2" key="1">
    <citation type="submission" date="2021-03" db="EMBL/GenBank/DDBJ databases">
        <authorList>
            <person name="Li Z."/>
            <person name="Yang C."/>
        </authorList>
    </citation>
    <scope>NUCLEOTIDE SEQUENCE</scope>
    <source>
        <strain evidence="2">Dzin_1.0</strain>
        <tissue evidence="2">Leaf</tissue>
    </source>
</reference>
<sequence length="298" mass="32554">MLNKDSFKFFCGSTTATQQWQQRCSNEERQHAAISSPTATACFVSQQLGVPFITAAAYRLKQQCSNTTSTYDSNIISITRYGNDSSSAQQNQLSLHPKQHGSFKVAAMAHNSGNMQLQIFINSFIHSSINLHSNEAQQINGSNQRQQLYSAPSAARLQSASYVAAQWQLGNGFNSSRSAQHFRQRLQHHGTQQQGIVRLAAHGWQELGWAAKGEELVLRQDGSRRFQQRGRGAWLLAARSEQIRLQRQQIWLQQRRRRGGNLAGGVAETAGGEGAGGGSGRTSLGGGLGRTSLGQAGL</sequence>
<protein>
    <submittedName>
        <fullName evidence="2">Uncharacterized protein</fullName>
    </submittedName>
</protein>
<comment type="caution">
    <text evidence="2">The sequence shown here is derived from an EMBL/GenBank/DDBJ whole genome shotgun (WGS) entry which is preliminary data.</text>
</comment>
<evidence type="ECO:0000256" key="1">
    <source>
        <dbReference type="SAM" id="MobiDB-lite"/>
    </source>
</evidence>
<gene>
    <name evidence="2" type="ORF">J5N97_003185</name>
</gene>
<accession>A0A9D5HQ43</accession>
<feature type="compositionally biased region" description="Gly residues" evidence="1">
    <location>
        <begin position="271"/>
        <end position="289"/>
    </location>
</feature>